<protein>
    <submittedName>
        <fullName evidence="3">Uncharacterized protein</fullName>
    </submittedName>
</protein>
<dbReference type="EMBL" id="LOHG01000008">
    <property type="protein sequence ID" value="MCI8210717.1"/>
    <property type="molecule type" value="Genomic_DNA"/>
</dbReference>
<feature type="region of interest" description="Disordered" evidence="1">
    <location>
        <begin position="170"/>
        <end position="256"/>
    </location>
</feature>
<proteinExistence type="predicted"/>
<comment type="caution">
    <text evidence="3">The sequence shown here is derived from an EMBL/GenBank/DDBJ whole genome shotgun (WGS) entry which is preliminary data.</text>
</comment>
<name>A0ABS9ZJT4_9PSED</name>
<evidence type="ECO:0000313" key="3">
    <source>
        <dbReference type="EMBL" id="MCI8210717.1"/>
    </source>
</evidence>
<gene>
    <name evidence="3" type="ORF">AUC61_14355</name>
</gene>
<keyword evidence="4" id="KW-1185">Reference proteome</keyword>
<feature type="compositionally biased region" description="Basic and acidic residues" evidence="1">
    <location>
        <begin position="170"/>
        <end position="179"/>
    </location>
</feature>
<accession>A0ABS9ZJT4</accession>
<keyword evidence="2" id="KW-0812">Transmembrane</keyword>
<evidence type="ECO:0000313" key="4">
    <source>
        <dbReference type="Proteomes" id="UP001320513"/>
    </source>
</evidence>
<dbReference type="Proteomes" id="UP001320513">
    <property type="component" value="Unassembled WGS sequence"/>
</dbReference>
<feature type="compositionally biased region" description="Basic and acidic residues" evidence="1">
    <location>
        <begin position="201"/>
        <end position="217"/>
    </location>
</feature>
<feature type="transmembrane region" description="Helical" evidence="2">
    <location>
        <begin position="34"/>
        <end position="54"/>
    </location>
</feature>
<evidence type="ECO:0000256" key="1">
    <source>
        <dbReference type="SAM" id="MobiDB-lite"/>
    </source>
</evidence>
<evidence type="ECO:0000256" key="2">
    <source>
        <dbReference type="SAM" id="Phobius"/>
    </source>
</evidence>
<feature type="transmembrane region" description="Helical" evidence="2">
    <location>
        <begin position="66"/>
        <end position="84"/>
    </location>
</feature>
<organism evidence="3 4">
    <name type="scientific">Pseudomonas maioricensis</name>
    <dbReference type="NCBI Taxonomy" id="1766623"/>
    <lineage>
        <taxon>Bacteria</taxon>
        <taxon>Pseudomonadati</taxon>
        <taxon>Pseudomonadota</taxon>
        <taxon>Gammaproteobacteria</taxon>
        <taxon>Pseudomonadales</taxon>
        <taxon>Pseudomonadaceae</taxon>
        <taxon>Pseudomonas</taxon>
    </lineage>
</organism>
<keyword evidence="2" id="KW-0472">Membrane</keyword>
<dbReference type="RefSeq" id="WP_243246940.1">
    <property type="nucleotide sequence ID" value="NZ_LOHG01000008.1"/>
</dbReference>
<sequence length="416" mass="44823">MAICLRIVFDAAGIWHNASIGIGNFEMLQQALRVIMVSVVAIAICAAFGCYFLISGGAFPLSISEGATLLAQVFGITGLLWIIIHCGTATGTVSTEKLIGSTLVLSLAFGANNTWTYGLSIFIVATLVTELQFLEKLAAMFTNRDKYWDYLSQQSQEEIRTKALAEAVEDKTLEEKDSVTENAQDDDLGTPASGSDLSSSAEERQKDPTPKNLDPERSGVSGAESNKEQSGGAGAEKSAEVDLASDPVLATDSNGREVGKNQIYDVDHYLPRGSPQTYIKNFDPAKQADINMAFSAKAIAALVSDRGPLPRGIVRHDMSIRTRGGTTELDAVITHGNTDYIVEVKNSRSPTVVQRGIVQVLRNVRMYTDLVRVTDSTQRIHAILIVPVGSGVERSMNLGVSVFEFDPSTGVIKQKS</sequence>
<reference evidence="3 4" key="1">
    <citation type="submission" date="2015-12" db="EMBL/GenBank/DDBJ databases">
        <title>Phylogenomics in the description of a new species in the Pseudomonas syringae group.</title>
        <authorList>
            <person name="Busquets A."/>
            <person name="Gomila M."/>
            <person name="Beiki F."/>
            <person name="Rahimian H."/>
            <person name="Mulet M."/>
            <person name="Sanchez D."/>
            <person name="Garcia-Valdes E."/>
            <person name="Lalucat J."/>
        </authorList>
    </citation>
    <scope>NUCLEOTIDE SEQUENCE [LARGE SCALE GENOMIC DNA]</scope>
    <source>
        <strain evidence="3 4">S25</strain>
    </source>
</reference>
<keyword evidence="2" id="KW-1133">Transmembrane helix</keyword>